<evidence type="ECO:0000313" key="1">
    <source>
        <dbReference type="EMBL" id="KAK9238416.1"/>
    </source>
</evidence>
<keyword evidence="2" id="KW-1185">Reference proteome</keyword>
<reference evidence="2" key="1">
    <citation type="journal article" date="2024" name="Front. Bioeng. Biotechnol.">
        <title>Genome-scale model development and genomic sequencing of the oleaginous clade Lipomyces.</title>
        <authorList>
            <person name="Czajka J.J."/>
            <person name="Han Y."/>
            <person name="Kim J."/>
            <person name="Mondo S.J."/>
            <person name="Hofstad B.A."/>
            <person name="Robles A."/>
            <person name="Haridas S."/>
            <person name="Riley R."/>
            <person name="LaButti K."/>
            <person name="Pangilinan J."/>
            <person name="Andreopoulos W."/>
            <person name="Lipzen A."/>
            <person name="Yan J."/>
            <person name="Wang M."/>
            <person name="Ng V."/>
            <person name="Grigoriev I.V."/>
            <person name="Spatafora J.W."/>
            <person name="Magnuson J.K."/>
            <person name="Baker S.E."/>
            <person name="Pomraning K.R."/>
        </authorList>
    </citation>
    <scope>NUCLEOTIDE SEQUENCE [LARGE SCALE GENOMIC DNA]</scope>
    <source>
        <strain evidence="2">CBS 7786</strain>
    </source>
</reference>
<name>A0ACC3T481_LIPKO</name>
<evidence type="ECO:0000313" key="2">
    <source>
        <dbReference type="Proteomes" id="UP001433508"/>
    </source>
</evidence>
<proteinExistence type="predicted"/>
<accession>A0ACC3T481</accession>
<gene>
    <name evidence="1" type="ORF">V1525DRAFT_387486</name>
</gene>
<comment type="caution">
    <text evidence="1">The sequence shown here is derived from an EMBL/GenBank/DDBJ whole genome shotgun (WGS) entry which is preliminary data.</text>
</comment>
<dbReference type="Proteomes" id="UP001433508">
    <property type="component" value="Unassembled WGS sequence"/>
</dbReference>
<dbReference type="EMBL" id="MU971356">
    <property type="protein sequence ID" value="KAK9238416.1"/>
    <property type="molecule type" value="Genomic_DNA"/>
</dbReference>
<organism evidence="1 2">
    <name type="scientific">Lipomyces kononenkoae</name>
    <name type="common">Yeast</name>
    <dbReference type="NCBI Taxonomy" id="34357"/>
    <lineage>
        <taxon>Eukaryota</taxon>
        <taxon>Fungi</taxon>
        <taxon>Dikarya</taxon>
        <taxon>Ascomycota</taxon>
        <taxon>Saccharomycotina</taxon>
        <taxon>Lipomycetes</taxon>
        <taxon>Lipomycetales</taxon>
        <taxon>Lipomycetaceae</taxon>
        <taxon>Lipomyces</taxon>
    </lineage>
</organism>
<protein>
    <submittedName>
        <fullName evidence="1">Major facilitator superfamily domain-containing protein</fullName>
    </submittedName>
</protein>
<sequence length="468" mass="51464">MDYLRRTECSSSSILESLSSDEKSIRKSSEDYEKKGKDSYLSSVITLTSEPGTPATDEGSSEIRSIPDGGLDAWMTVMGAFFGLFGSFGWINAMGVFQKYYETHQLSTLSESTISWISSLQIFFLLFSGLFIGHLFDSFGPRYLILFGTSLQVFGIMMTSISHTYYQILICQAIIAPIGSAFTFHACLLSSSTWFDRKRAMVIGIVISGSSVGGLVFPIVIRHFLDVTTYGWTMRICGFIIFSLLLVANVTVKSDNKPSGWRPLNWSTIYKTFNNFNFIVLTTASFFVFLAVFSPFAYVVSDAVYHGVDATKANYLVSVLNGSSIFGRIIPGLLADKFGRYNMYLIGIFLCGILTLALWIPAQSFLLIAVYASIYGFFSGTVVTLLPSCCSQISDIKQIGTSVGTIFGVIGFACLSGIPICGAIIQDGTKQLQWTSMKFFCGMMILCGGLILVFARLKLAHMKILAKL</sequence>